<dbReference type="PROSITE" id="PS50893">
    <property type="entry name" value="ABC_TRANSPORTER_2"/>
    <property type="match status" value="2"/>
</dbReference>
<accession>A0A0P0LLT6</accession>
<keyword evidence="2" id="KW-0547">Nucleotide-binding</keyword>
<evidence type="ECO:0000256" key="3">
    <source>
        <dbReference type="ARBA" id="ARBA00022840"/>
    </source>
</evidence>
<dbReference type="Pfam" id="PF00005">
    <property type="entry name" value="ABC_tran"/>
    <property type="match status" value="2"/>
</dbReference>
<dbReference type="InterPro" id="IPR003439">
    <property type="entry name" value="ABC_transporter-like_ATP-bd"/>
</dbReference>
<feature type="coiled-coil region" evidence="4">
    <location>
        <begin position="250"/>
        <end position="288"/>
    </location>
</feature>
<reference evidence="6 7" key="2">
    <citation type="journal article" date="2016" name="Genome Biol. Evol.">
        <title>Extensive mobilome-driven genome diversification in mouse gut-associated Bacteroides vulgatus mpk.</title>
        <authorList>
            <person name="Lange A."/>
            <person name="Beier S."/>
            <person name="Steimle A."/>
            <person name="Autenrieth I.B."/>
            <person name="Huson D.H."/>
            <person name="Frick J.S."/>
        </authorList>
    </citation>
    <scope>NUCLEOTIDE SEQUENCE [LARGE SCALE GENOMIC DNA]</scope>
    <source>
        <strain evidence="7">mpk</strain>
    </source>
</reference>
<dbReference type="PANTHER" id="PTHR19211:SF6">
    <property type="entry name" value="BLL7188 PROTEIN"/>
    <property type="match status" value="1"/>
</dbReference>
<dbReference type="EMBL" id="CP013020">
    <property type="protein sequence ID" value="ALK83518.1"/>
    <property type="molecule type" value="Genomic_DNA"/>
</dbReference>
<dbReference type="InterPro" id="IPR017871">
    <property type="entry name" value="ABC_transporter-like_CS"/>
</dbReference>
<dbReference type="InterPro" id="IPR027417">
    <property type="entry name" value="P-loop_NTPase"/>
</dbReference>
<dbReference type="PANTHER" id="PTHR19211">
    <property type="entry name" value="ATP-BINDING TRANSPORT PROTEIN-RELATED"/>
    <property type="match status" value="1"/>
</dbReference>
<evidence type="ECO:0000313" key="6">
    <source>
        <dbReference type="EMBL" id="ALK83518.1"/>
    </source>
</evidence>
<evidence type="ECO:0000256" key="2">
    <source>
        <dbReference type="ARBA" id="ARBA00022741"/>
    </source>
</evidence>
<feature type="domain" description="ABC transporter" evidence="5">
    <location>
        <begin position="28"/>
        <end position="262"/>
    </location>
</feature>
<evidence type="ECO:0000256" key="1">
    <source>
        <dbReference type="ARBA" id="ARBA00022737"/>
    </source>
</evidence>
<dbReference type="Proteomes" id="UP000061587">
    <property type="component" value="Chromosome"/>
</dbReference>
<protein>
    <submittedName>
        <fullName evidence="6">ATP-binding ABC transporter protein</fullName>
    </submittedName>
</protein>
<dbReference type="AlphaFoldDB" id="A0A0P0LLT6"/>
<dbReference type="SUPFAM" id="SSF52540">
    <property type="entry name" value="P-loop containing nucleoside triphosphate hydrolases"/>
    <property type="match status" value="2"/>
</dbReference>
<dbReference type="SMART" id="SM00382">
    <property type="entry name" value="AAA"/>
    <property type="match status" value="2"/>
</dbReference>
<dbReference type="GO" id="GO:0016887">
    <property type="term" value="F:ATP hydrolysis activity"/>
    <property type="evidence" value="ECO:0007669"/>
    <property type="project" value="InterPro"/>
</dbReference>
<sequence length="555" mass="62399">MWRNSCLLIPTTNFSVFIFKILRKSMCIHVQSITYMHPDKDVLFSNVSFTISKGQKVALIGNNGSGKSTLMRLITKELLPSEGQIICPDIPYSIPQHFGQFNHLTVAGALGIERKLYALHAILQGDASIEHFTALADDWEIEEKAVAALNEWGLAEVPLSYPMHLLSGGEKTKVFLAGITIYSPAFILMDEPTNHLDDESRIRLYRFITTAAAGILVVSHDRTLLNLLSSTYELTAKGVTYYAGNYDFYKEQKKLAVEALQTRLKENEKQLQKARKQAREVMERQQKHDVRGKKQNVKKGVGKMAMHTFRDQAEKSTVRLGDVHADKIRFLAGETVELHKALPDMKAMKVNFNSSSLHIGKILIVASSVNYSYGENPLWSSPLEFTIKSGDRIHLKGSNGSGKTTLLRLITGSLAPTQGSLIQAEGLTYVYLDQEYSIIRNDLSVLEQLALFNSELYDNELRTILNRFLFPVSTWNKKCSYLSGGEKMKLSLCCLMVSAQAPDVFIVDEPTNNIDILSMEILTETLKDYQGTLLVVSHDNYFVQQIKADKQIELF</sequence>
<gene>
    <name evidence="6" type="ORF">BvMPK_0900</name>
</gene>
<organism evidence="6 7">
    <name type="scientific">Phocaeicola vulgatus</name>
    <name type="common">Bacteroides vulgatus</name>
    <dbReference type="NCBI Taxonomy" id="821"/>
    <lineage>
        <taxon>Bacteria</taxon>
        <taxon>Pseudomonadati</taxon>
        <taxon>Bacteroidota</taxon>
        <taxon>Bacteroidia</taxon>
        <taxon>Bacteroidales</taxon>
        <taxon>Bacteroidaceae</taxon>
        <taxon>Phocaeicola</taxon>
    </lineage>
</organism>
<dbReference type="PROSITE" id="PS00211">
    <property type="entry name" value="ABC_TRANSPORTER_1"/>
    <property type="match status" value="2"/>
</dbReference>
<keyword evidence="3 6" id="KW-0067">ATP-binding</keyword>
<evidence type="ECO:0000313" key="7">
    <source>
        <dbReference type="Proteomes" id="UP000061587"/>
    </source>
</evidence>
<feature type="domain" description="ABC transporter" evidence="5">
    <location>
        <begin position="364"/>
        <end position="554"/>
    </location>
</feature>
<proteinExistence type="predicted"/>
<dbReference type="InterPro" id="IPR003593">
    <property type="entry name" value="AAA+_ATPase"/>
</dbReference>
<dbReference type="Gene3D" id="3.40.50.300">
    <property type="entry name" value="P-loop containing nucleotide triphosphate hydrolases"/>
    <property type="match status" value="2"/>
</dbReference>
<dbReference type="GO" id="GO:0005524">
    <property type="term" value="F:ATP binding"/>
    <property type="evidence" value="ECO:0007669"/>
    <property type="project" value="UniProtKB-KW"/>
</dbReference>
<dbReference type="CDD" id="cd03221">
    <property type="entry name" value="ABCF_EF-3"/>
    <property type="match status" value="1"/>
</dbReference>
<keyword evidence="1" id="KW-0677">Repeat</keyword>
<keyword evidence="4" id="KW-0175">Coiled coil</keyword>
<dbReference type="FunFam" id="3.40.50.300:FF:001320">
    <property type="entry name" value="Heme ABC transporter ATP-binding protein"/>
    <property type="match status" value="1"/>
</dbReference>
<dbReference type="InterPro" id="IPR050611">
    <property type="entry name" value="ABCF"/>
</dbReference>
<dbReference type="PATRIC" id="fig|821.40.peg.1064"/>
<name>A0A0P0LLT6_PHOVU</name>
<reference evidence="7" key="1">
    <citation type="submission" date="2015-10" db="EMBL/GenBank/DDBJ databases">
        <title>Extensive mobilome-driven genome diversification in gut-associated Bacteroides vulgatus mpk.</title>
        <authorList>
            <person name="Beier S."/>
            <person name="Lange A."/>
            <person name="Huson D.H."/>
            <person name="Frick J.-S."/>
            <person name="Autenrieth I.B."/>
        </authorList>
    </citation>
    <scope>NUCLEOTIDE SEQUENCE [LARGE SCALE GENOMIC DNA]</scope>
    <source>
        <strain evidence="7">mpk</strain>
    </source>
</reference>
<evidence type="ECO:0000259" key="5">
    <source>
        <dbReference type="PROSITE" id="PS50893"/>
    </source>
</evidence>
<evidence type="ECO:0000256" key="4">
    <source>
        <dbReference type="SAM" id="Coils"/>
    </source>
</evidence>